<feature type="non-terminal residue" evidence="10">
    <location>
        <position position="989"/>
    </location>
</feature>
<keyword evidence="5 7" id="KW-0539">Nucleus</keyword>
<dbReference type="OrthoDB" id="435275at2759"/>
<protein>
    <recommendedName>
        <fullName evidence="7">Enhancer of polycomb-like protein</fullName>
    </recommendedName>
</protein>
<evidence type="ECO:0000256" key="3">
    <source>
        <dbReference type="ARBA" id="ARBA00023015"/>
    </source>
</evidence>
<feature type="region of interest" description="Disordered" evidence="8">
    <location>
        <begin position="512"/>
        <end position="616"/>
    </location>
</feature>
<keyword evidence="3 7" id="KW-0805">Transcription regulation</keyword>
<comment type="caution">
    <text evidence="10">The sequence shown here is derived from an EMBL/GenBank/DDBJ whole genome shotgun (WGS) entry which is preliminary data.</text>
</comment>
<comment type="similarity">
    <text evidence="2 7">Belongs to the enhancer of polycomb family.</text>
</comment>
<evidence type="ECO:0000256" key="4">
    <source>
        <dbReference type="ARBA" id="ARBA00023163"/>
    </source>
</evidence>
<dbReference type="Proteomes" id="UP000092321">
    <property type="component" value="Unassembled WGS sequence"/>
</dbReference>
<dbReference type="GO" id="GO:0005634">
    <property type="term" value="C:nucleus"/>
    <property type="evidence" value="ECO:0007669"/>
    <property type="project" value="UniProtKB-SubCell"/>
</dbReference>
<feature type="compositionally biased region" description="Basic and acidic residues" evidence="8">
    <location>
        <begin position="568"/>
        <end position="579"/>
    </location>
</feature>
<organism evidence="10 11">
    <name type="scientific">Hanseniaspora valbyensis NRRL Y-1626</name>
    <dbReference type="NCBI Taxonomy" id="766949"/>
    <lineage>
        <taxon>Eukaryota</taxon>
        <taxon>Fungi</taxon>
        <taxon>Dikarya</taxon>
        <taxon>Ascomycota</taxon>
        <taxon>Saccharomycotina</taxon>
        <taxon>Saccharomycetes</taxon>
        <taxon>Saccharomycodales</taxon>
        <taxon>Saccharomycodaceae</taxon>
        <taxon>Hanseniaspora</taxon>
    </lineage>
</organism>
<feature type="compositionally biased region" description="Polar residues" evidence="8">
    <location>
        <begin position="602"/>
        <end position="616"/>
    </location>
</feature>
<feature type="compositionally biased region" description="Basic residues" evidence="8">
    <location>
        <begin position="1"/>
        <end position="16"/>
    </location>
</feature>
<dbReference type="AlphaFoldDB" id="A0A1B7T946"/>
<evidence type="ECO:0000256" key="1">
    <source>
        <dbReference type="ARBA" id="ARBA00004123"/>
    </source>
</evidence>
<feature type="compositionally biased region" description="Polar residues" evidence="8">
    <location>
        <begin position="581"/>
        <end position="592"/>
    </location>
</feature>
<evidence type="ECO:0000256" key="7">
    <source>
        <dbReference type="RuleBase" id="RU361124"/>
    </source>
</evidence>
<sequence length="989" mass="114318">MAATRKQRNAANNRKKTQTEIKKNDITISDYSIVGSQINSSNNASPSPAANTRSATAAAAVSAVSSDLLLAESIGSRSMRQKKVLINAKMQVMSSVQWKDKYGKEFGAQPPKSIIEQPTVNSDHKEVLSVETGVEKHEEKEEHLKKILQNKDSMKHEYIPTPDASKLWTAYNELEVPKFVNPEHYIISSATLEQCYGIEYLMDEEDDEFLVKENLKDKITDDQFELICQIFEEIVNEHQPFLTVEPDSILSYDDLNDILNNKLKENIPLLKTSLCSSTTNEEKGINIALKKELLHKLNIPNYIKLIWESDTTNKTLSPENENSTLEKLKLFGNKIFDHWRQRKLKSNGDTIKPHLRFEKNGEKNDNDPYICFRRREVRQVRKTRKMDKINSQKLYILLEQLERTHEIIHQVNTREVIQQEKLSSWEKIYRQRKLIRDNKIALSEEVATTVMIDANNLNNLSKKKQFVNSTGEISDALIESVDFELRRKLNLQLEEIKFVKENKIEELKEKINKKSQQKLAAKKKKQQERARKRQAKLEEERQLKKRKTTKGTANASTSSGTSGSGTSGDKKSKILKDLDPNNITGSLSSSYAQQQQQQQQQRIKSSVYTEAKNNSIPEHDLKNVDYILNEKQRQTKQFFEDSMFKRYCEDSNPNYVNFTDCTLNPSMDFNIPSNMLNTGAAISSSLSASNFDVFNIGYNPIFDPTRDETFTKPDSYSPELSQYYNKKAISSNVKIINSSGEILNADHFDSSNQSKANDNNPLHDLFGISTPKSNIDDSFDKYIMPEIYQMDAEYKHASMKEQTGRSGSIEKQHTKELPFLNRKRISRFNEVFIDKQYNHLNQVENKPTDILNEFFDFGEIETQENVNVLAALVSEEKKGTNENTVIDVYSSEKDSYMRMADRWKFDADHYIHDPPLVETSSTLNNIPRETQVIRFSTMLGTKASDKMKEVQHQYRRDLINKVKKDQLRRQKYVEQVRRKQKQMLQLQLQ</sequence>
<feature type="compositionally biased region" description="Basic residues" evidence="8">
    <location>
        <begin position="513"/>
        <end position="534"/>
    </location>
</feature>
<dbReference type="EMBL" id="LXPE01000173">
    <property type="protein sequence ID" value="OBA25252.1"/>
    <property type="molecule type" value="Genomic_DNA"/>
</dbReference>
<keyword evidence="11" id="KW-1185">Reference proteome</keyword>
<accession>A0A1B7T946</accession>
<gene>
    <name evidence="10" type="ORF">HANVADRAFT_54032</name>
</gene>
<feature type="domain" description="Enhancer of polycomb-like N-terminal" evidence="9">
    <location>
        <begin position="80"/>
        <end position="233"/>
    </location>
</feature>
<evidence type="ECO:0000256" key="2">
    <source>
        <dbReference type="ARBA" id="ARBA00008035"/>
    </source>
</evidence>
<comment type="function">
    <text evidence="6">Component of the NuA4 histone acetyltransferase complex which is involved in transcriptional activation of selected genes principally by acetylation of nucleosomal histone H4 and H2A. The NuA4 complex is also involved in DNA repair. Involved in gene silencing by neighboring heterochromatin, blockage of the silencing spreading along the chromosome, and required for cell cycle progression through G2/M.</text>
</comment>
<feature type="compositionally biased region" description="Low complexity" evidence="8">
    <location>
        <begin position="550"/>
        <end position="561"/>
    </location>
</feature>
<evidence type="ECO:0000313" key="10">
    <source>
        <dbReference type="EMBL" id="OBA25252.1"/>
    </source>
</evidence>
<dbReference type="InterPro" id="IPR024943">
    <property type="entry name" value="Enhancer_polycomb"/>
</dbReference>
<evidence type="ECO:0000313" key="11">
    <source>
        <dbReference type="Proteomes" id="UP000092321"/>
    </source>
</evidence>
<feature type="region of interest" description="Disordered" evidence="8">
    <location>
        <begin position="1"/>
        <end position="22"/>
    </location>
</feature>
<reference evidence="11" key="1">
    <citation type="journal article" date="2016" name="Proc. Natl. Acad. Sci. U.S.A.">
        <title>Comparative genomics of biotechnologically important yeasts.</title>
        <authorList>
            <person name="Riley R."/>
            <person name="Haridas S."/>
            <person name="Wolfe K.H."/>
            <person name="Lopes M.R."/>
            <person name="Hittinger C.T."/>
            <person name="Goeker M."/>
            <person name="Salamov A.A."/>
            <person name="Wisecaver J.H."/>
            <person name="Long T.M."/>
            <person name="Calvey C.H."/>
            <person name="Aerts A.L."/>
            <person name="Barry K.W."/>
            <person name="Choi C."/>
            <person name="Clum A."/>
            <person name="Coughlan A.Y."/>
            <person name="Deshpande S."/>
            <person name="Douglass A.P."/>
            <person name="Hanson S.J."/>
            <person name="Klenk H.-P."/>
            <person name="LaButti K.M."/>
            <person name="Lapidus A."/>
            <person name="Lindquist E.A."/>
            <person name="Lipzen A.M."/>
            <person name="Meier-Kolthoff J.P."/>
            <person name="Ohm R.A."/>
            <person name="Otillar R.P."/>
            <person name="Pangilinan J.L."/>
            <person name="Peng Y."/>
            <person name="Rokas A."/>
            <person name="Rosa C.A."/>
            <person name="Scheuner C."/>
            <person name="Sibirny A.A."/>
            <person name="Slot J.C."/>
            <person name="Stielow J.B."/>
            <person name="Sun H."/>
            <person name="Kurtzman C.P."/>
            <person name="Blackwell M."/>
            <person name="Grigoriev I.V."/>
            <person name="Jeffries T.W."/>
        </authorList>
    </citation>
    <scope>NUCLEOTIDE SEQUENCE [LARGE SCALE GENOMIC DNA]</scope>
    <source>
        <strain evidence="11">NRRL Y-1626</strain>
    </source>
</reference>
<name>A0A1B7T946_9ASCO</name>
<proteinExistence type="inferred from homology"/>
<dbReference type="GO" id="GO:0006357">
    <property type="term" value="P:regulation of transcription by RNA polymerase II"/>
    <property type="evidence" value="ECO:0007669"/>
    <property type="project" value="InterPro"/>
</dbReference>
<keyword evidence="4 7" id="KW-0804">Transcription</keyword>
<dbReference type="PANTHER" id="PTHR14898">
    <property type="entry name" value="ENHANCER OF POLYCOMB"/>
    <property type="match status" value="1"/>
</dbReference>
<dbReference type="Pfam" id="PF10513">
    <property type="entry name" value="EPL1"/>
    <property type="match status" value="1"/>
</dbReference>
<evidence type="ECO:0000256" key="6">
    <source>
        <dbReference type="ARBA" id="ARBA00025513"/>
    </source>
</evidence>
<evidence type="ECO:0000256" key="5">
    <source>
        <dbReference type="ARBA" id="ARBA00023242"/>
    </source>
</evidence>
<evidence type="ECO:0000259" key="9">
    <source>
        <dbReference type="Pfam" id="PF10513"/>
    </source>
</evidence>
<comment type="subcellular location">
    <subcellularLocation>
        <location evidence="1 7">Nucleus</location>
    </subcellularLocation>
</comment>
<dbReference type="GO" id="GO:0035267">
    <property type="term" value="C:NuA4 histone acetyltransferase complex"/>
    <property type="evidence" value="ECO:0007669"/>
    <property type="project" value="InterPro"/>
</dbReference>
<dbReference type="InterPro" id="IPR019542">
    <property type="entry name" value="Enhancer_polycomb-like_N"/>
</dbReference>
<evidence type="ECO:0000256" key="8">
    <source>
        <dbReference type="SAM" id="MobiDB-lite"/>
    </source>
</evidence>